<keyword evidence="10" id="KW-0407">Ion channel</keyword>
<dbReference type="WBParaSite" id="DME_0000449501-mRNA-1">
    <property type="protein sequence ID" value="DME_0000449501-mRNA-1"/>
    <property type="gene ID" value="DME_0000449501"/>
</dbReference>
<dbReference type="PANTHER" id="PTHR10027">
    <property type="entry name" value="CALCIUM-ACTIVATED POTASSIUM CHANNEL ALPHA CHAIN"/>
    <property type="match status" value="1"/>
</dbReference>
<feature type="domain" description="RCK N-terminal" evidence="15">
    <location>
        <begin position="544"/>
        <end position="665"/>
    </location>
</feature>
<keyword evidence="6" id="KW-0630">Potassium</keyword>
<evidence type="ECO:0000259" key="13">
    <source>
        <dbReference type="Pfam" id="PF03493"/>
    </source>
</evidence>
<evidence type="ECO:0000256" key="10">
    <source>
        <dbReference type="ARBA" id="ARBA00023303"/>
    </source>
</evidence>
<dbReference type="GO" id="GO:0005228">
    <property type="term" value="F:intracellular sodium-activated potassium channel activity"/>
    <property type="evidence" value="ECO:0007669"/>
    <property type="project" value="TreeGrafter"/>
</dbReference>
<dbReference type="InterPro" id="IPR047871">
    <property type="entry name" value="K_chnl_Slo-like"/>
</dbReference>
<evidence type="ECO:0000256" key="12">
    <source>
        <dbReference type="SAM" id="Phobius"/>
    </source>
</evidence>
<organism evidence="16 17">
    <name type="scientific">Dracunculus medinensis</name>
    <name type="common">Guinea worm</name>
    <dbReference type="NCBI Taxonomy" id="318479"/>
    <lineage>
        <taxon>Eukaryota</taxon>
        <taxon>Metazoa</taxon>
        <taxon>Ecdysozoa</taxon>
        <taxon>Nematoda</taxon>
        <taxon>Chromadorea</taxon>
        <taxon>Rhabditida</taxon>
        <taxon>Spirurina</taxon>
        <taxon>Dracunculoidea</taxon>
        <taxon>Dracunculidae</taxon>
        <taxon>Dracunculus</taxon>
    </lineage>
</organism>
<feature type="transmembrane region" description="Helical" evidence="12">
    <location>
        <begin position="124"/>
        <end position="144"/>
    </location>
</feature>
<dbReference type="SUPFAM" id="SSF81324">
    <property type="entry name" value="Voltage-gated potassium channels"/>
    <property type="match status" value="1"/>
</dbReference>
<dbReference type="Gene3D" id="1.10.287.70">
    <property type="match status" value="1"/>
</dbReference>
<name>A0A158Q4B7_DRAME</name>
<dbReference type="Gene3D" id="3.40.50.720">
    <property type="entry name" value="NAD(P)-binding Rossmann-like Domain"/>
    <property type="match status" value="2"/>
</dbReference>
<evidence type="ECO:0000259" key="15">
    <source>
        <dbReference type="Pfam" id="PF22614"/>
    </source>
</evidence>
<dbReference type="GO" id="GO:0015271">
    <property type="term" value="F:outward rectifier potassium channel activity"/>
    <property type="evidence" value="ECO:0007669"/>
    <property type="project" value="TreeGrafter"/>
</dbReference>
<dbReference type="GO" id="GO:0005886">
    <property type="term" value="C:plasma membrane"/>
    <property type="evidence" value="ECO:0007669"/>
    <property type="project" value="TreeGrafter"/>
</dbReference>
<feature type="domain" description="Potassium channel" evidence="14">
    <location>
        <begin position="72"/>
        <end position="146"/>
    </location>
</feature>
<feature type="domain" description="Calcium-activated potassium channel BK alpha subunit" evidence="13">
    <location>
        <begin position="301"/>
        <end position="393"/>
    </location>
</feature>
<dbReference type="Proteomes" id="UP000038040">
    <property type="component" value="Unplaced"/>
</dbReference>
<dbReference type="Pfam" id="PF03493">
    <property type="entry name" value="BK_channel_a"/>
    <property type="match status" value="1"/>
</dbReference>
<evidence type="ECO:0000256" key="2">
    <source>
        <dbReference type="ARBA" id="ARBA00022448"/>
    </source>
</evidence>
<keyword evidence="8" id="KW-0406">Ion transport</keyword>
<dbReference type="FunFam" id="3.40.50.720:FF:000011">
    <property type="entry name" value="Potassium channel subfamily T member 1"/>
    <property type="match status" value="1"/>
</dbReference>
<evidence type="ECO:0000256" key="11">
    <source>
        <dbReference type="ARBA" id="ARBA00034430"/>
    </source>
</evidence>
<comment type="catalytic activity">
    <reaction evidence="11">
        <text>K(+)(in) = K(+)(out)</text>
        <dbReference type="Rhea" id="RHEA:29463"/>
        <dbReference type="ChEBI" id="CHEBI:29103"/>
    </reaction>
</comment>
<dbReference type="Pfam" id="PF22614">
    <property type="entry name" value="Slo-like_RCK"/>
    <property type="match status" value="2"/>
</dbReference>
<feature type="transmembrane region" description="Helical" evidence="12">
    <location>
        <begin position="60"/>
        <end position="82"/>
    </location>
</feature>
<keyword evidence="4 12" id="KW-0812">Transmembrane</keyword>
<evidence type="ECO:0000313" key="17">
    <source>
        <dbReference type="WBParaSite" id="DME_0000449501-mRNA-1"/>
    </source>
</evidence>
<dbReference type="InterPro" id="IPR003148">
    <property type="entry name" value="RCK_N"/>
</dbReference>
<evidence type="ECO:0000256" key="6">
    <source>
        <dbReference type="ARBA" id="ARBA00022958"/>
    </source>
</evidence>
<evidence type="ECO:0000256" key="5">
    <source>
        <dbReference type="ARBA" id="ARBA00022826"/>
    </source>
</evidence>
<evidence type="ECO:0000256" key="8">
    <source>
        <dbReference type="ARBA" id="ARBA00023065"/>
    </source>
</evidence>
<reference evidence="17" key="1">
    <citation type="submission" date="2016-04" db="UniProtKB">
        <authorList>
            <consortium name="WormBaseParasite"/>
        </authorList>
    </citation>
    <scope>IDENTIFICATION</scope>
</reference>
<dbReference type="Pfam" id="PF07885">
    <property type="entry name" value="Ion_trans_2"/>
    <property type="match status" value="1"/>
</dbReference>
<dbReference type="PANTHER" id="PTHR10027:SF10">
    <property type="entry name" value="SLOWPOKE 2, ISOFORM D"/>
    <property type="match status" value="1"/>
</dbReference>
<comment type="subcellular location">
    <subcellularLocation>
        <location evidence="1">Membrane</location>
        <topology evidence="1">Multi-pass membrane protein</topology>
    </subcellularLocation>
</comment>
<evidence type="ECO:0000256" key="7">
    <source>
        <dbReference type="ARBA" id="ARBA00022989"/>
    </source>
</evidence>
<feature type="transmembrane region" description="Helical" evidence="12">
    <location>
        <begin position="6"/>
        <end position="22"/>
    </location>
</feature>
<dbReference type="FunFam" id="1.10.287.70:FF:000058">
    <property type="entry name" value="Potassium sodium-activated channel subfamily T member 2"/>
    <property type="match status" value="1"/>
</dbReference>
<keyword evidence="2" id="KW-0813">Transport</keyword>
<evidence type="ECO:0000256" key="9">
    <source>
        <dbReference type="ARBA" id="ARBA00023136"/>
    </source>
</evidence>
<proteinExistence type="predicted"/>
<dbReference type="AlphaFoldDB" id="A0A158Q4B7"/>
<sequence>LQNIAFLLELITSIPLIITIFVPKLREIYVPIFLNCWLAKNALQAILNDLNRVSSVAQSALFRQIIILLSTLICLIFTGTCGIEHLQRGGDRQFDLFTSFYFVIVTFSTVGYGDWYPDTWMSRLYVIILICVAFAVLPSQIESLGQTWLQRKKAGGEYTEGWGSHEKHVVITIPYLEAEFIRDFLTEFYAHTEHQDFMVILLSPCEMDDQMRMLLKIPMWASRVLYLRGSALKDEDLERVRMVSAEACFILSARHINAKVRADEHTILRSWAVKDFAPHVPQYIQIFRPEAKMHIEHAEVVVCEDEFKFALLANNCICPAISTFITLLLHTSRGEEGQKSSEPWHQVYGFHSGNEIYHIKIADSKFFGEYIGKSFTYAAFNAHKIYGVTLVAIKPNGYNEHIRLNPGHGYTLRAMDIAYYIALTNEENLFNFRKHVIDQRRKANVATTIAKIVFKELYSRKPSIAVVEDNKIESESEDEESDCSECVGTCITEMITKTYPPVTSYIGTGFTVCHMMKNKRPICCLEIACKHCHFRTANEYNWSNPAIIVAADRTSSGLYNFIVPHRAYYRPVHQLQPIILLLELEENNKPNPVFLDVIAWFPLVYWMQGKISSLDNLLKAGVCLADSVVVTKEGATSVEEHLADCATIVTVQKIHRMFPNIRMITELTHSSNMRFMQFNADDEYALQQSKFEKKERKRGSNMSFMFRLPFAQGSVFSANMLDRLIYQSFVKDFVVDFVRLLLGIDQSDGSGYLTSVSITEEDLWIRTYGRLYQKLASSVADIPIGIYRTKQMDSNTVRCFQISFSNISLKKYPISNIICTNIIFQNLEYGERRSTISYVIINPNFDTELETGDIIYVLRAPISEDAGSKRTNPRRGLHRSKLSPTIDSSISHNHFKIETELTFEYNFNLFFTNFP</sequence>
<keyword evidence="5" id="KW-0631">Potassium channel</keyword>
<evidence type="ECO:0000259" key="14">
    <source>
        <dbReference type="Pfam" id="PF07885"/>
    </source>
</evidence>
<keyword evidence="3" id="KW-0633">Potassium transport</keyword>
<evidence type="ECO:0000313" key="16">
    <source>
        <dbReference type="Proteomes" id="UP000038040"/>
    </source>
</evidence>
<keyword evidence="9 12" id="KW-0472">Membrane</keyword>
<evidence type="ECO:0000256" key="1">
    <source>
        <dbReference type="ARBA" id="ARBA00004141"/>
    </source>
</evidence>
<evidence type="ECO:0000256" key="4">
    <source>
        <dbReference type="ARBA" id="ARBA00022692"/>
    </source>
</evidence>
<feature type="domain" description="RCK N-terminal" evidence="15">
    <location>
        <begin position="166"/>
        <end position="284"/>
    </location>
</feature>
<accession>A0A158Q4B7</accession>
<evidence type="ECO:0000256" key="3">
    <source>
        <dbReference type="ARBA" id="ARBA00022538"/>
    </source>
</evidence>
<protein>
    <submittedName>
        <fullName evidence="17">Potassium channel subfamily T member 2</fullName>
    </submittedName>
</protein>
<dbReference type="InterPro" id="IPR013099">
    <property type="entry name" value="K_chnl_dom"/>
</dbReference>
<dbReference type="FunFam" id="3.40.50.720:FF:000034">
    <property type="entry name" value="Potassium channel subfamily T member 1"/>
    <property type="match status" value="1"/>
</dbReference>
<keyword evidence="7 12" id="KW-1133">Transmembrane helix</keyword>
<feature type="transmembrane region" description="Helical" evidence="12">
    <location>
        <begin position="94"/>
        <end position="112"/>
    </location>
</feature>
<dbReference type="InterPro" id="IPR003929">
    <property type="entry name" value="K_chnl_BK_asu"/>
</dbReference>